<gene>
    <name evidence="1" type="ordered locus">MHF_1270</name>
</gene>
<protein>
    <submittedName>
        <fullName evidence="1">Uncharacterized protein</fullName>
    </submittedName>
</protein>
<dbReference type="STRING" id="859194.MHF_1270"/>
<dbReference type="AlphaFoldDB" id="F6FFT8"/>
<dbReference type="BioCyc" id="MHAE859194:G1GR7-1261-MONOMER"/>
<name>F6FFT8_MYCHI</name>
<proteinExistence type="predicted"/>
<reference evidence="1 2" key="1">
    <citation type="journal article" date="2011" name="J. Bacteriol.">
        <title>Complete genome sequences of two hemotropic Mycoplasmas, Mycoplasma haemofelis strain Ohio2 and Mycoplasma suis strain Illinois.</title>
        <authorList>
            <person name="Messick J.B."/>
            <person name="Santos A.P."/>
            <person name="Guimaraes A.M."/>
        </authorList>
    </citation>
    <scope>NUCLEOTIDE SEQUENCE [LARGE SCALE GENOMIC DNA]</scope>
    <source>
        <strain evidence="1 2">Ohio2</strain>
    </source>
</reference>
<organism evidence="1 2">
    <name type="scientific">Mycoplasma haemofelis (strain Ohio2)</name>
    <dbReference type="NCBI Taxonomy" id="859194"/>
    <lineage>
        <taxon>Bacteria</taxon>
        <taxon>Bacillati</taxon>
        <taxon>Mycoplasmatota</taxon>
        <taxon>Mollicutes</taxon>
        <taxon>Mycoplasmataceae</taxon>
        <taxon>Mycoplasma</taxon>
    </lineage>
</organism>
<dbReference type="Proteomes" id="UP000007952">
    <property type="component" value="Chromosome"/>
</dbReference>
<dbReference type="KEGG" id="mhf:MHF_1270"/>
<dbReference type="HOGENOM" id="CLU_098620_0_0_14"/>
<accession>F6FFT8</accession>
<evidence type="ECO:0000313" key="2">
    <source>
        <dbReference type="Proteomes" id="UP000007952"/>
    </source>
</evidence>
<evidence type="ECO:0000313" key="1">
    <source>
        <dbReference type="EMBL" id="AEG73506.1"/>
    </source>
</evidence>
<reference key="2">
    <citation type="submission" date="2011-05" db="EMBL/GenBank/DDBJ databases">
        <title>The Genome of Mycoplasma haemofelis Strain Ohio2, a pathogenic hemoplasma of the cat.</title>
        <authorList>
            <person name="Santos A.P."/>
            <person name="Guimaraes A.M.S."/>
            <person name="SanMiguel P.J."/>
            <person name="Martin S.W."/>
            <person name="Messick J.B."/>
        </authorList>
    </citation>
    <scope>NUCLEOTIDE SEQUENCE</scope>
    <source>
        <strain>Ohio2</strain>
    </source>
</reference>
<sequence>MSVSITKLALGLGSASGVAGLGYLASSYLSPRDTNQNRSITTASTVSQIFKEQGRTLLTKDQDGDQWKARWKTYVQEGNNIWNLEDYETTKNDTNQVPSSFMERCVSGSQSEIADIEDPLYQQIVEYCSKEFKFSELLERNSKFIILKTTGEDEGAWKVSWQKYLSDGGDIWSVGGIDGARSPDSAPPTDFKLKCDVAQRGSVFWEKDPNFVNFTRWCTRLASKE</sequence>
<dbReference type="EMBL" id="CP002808">
    <property type="protein sequence ID" value="AEG73506.1"/>
    <property type="molecule type" value="Genomic_DNA"/>
</dbReference>